<dbReference type="GO" id="GO:0006935">
    <property type="term" value="P:chemotaxis"/>
    <property type="evidence" value="ECO:0007669"/>
    <property type="project" value="UniProtKB-ARBA"/>
</dbReference>
<dbReference type="PROSITE" id="PS50111">
    <property type="entry name" value="CHEMOTAXIS_TRANSDUC_2"/>
    <property type="match status" value="1"/>
</dbReference>
<dbReference type="InterPro" id="IPR004089">
    <property type="entry name" value="MCPsignal_dom"/>
</dbReference>
<name>A0A7Y8FC59_9PSED</name>
<dbReference type="Proteomes" id="UP000537188">
    <property type="component" value="Unassembled WGS sequence"/>
</dbReference>
<dbReference type="PANTHER" id="PTHR24422">
    <property type="entry name" value="CHEMOTAXIS PROTEIN METHYLTRANSFERASE"/>
    <property type="match status" value="1"/>
</dbReference>
<comment type="caution">
    <text evidence="5">The sequence shown here is derived from an EMBL/GenBank/DDBJ whole genome shotgun (WGS) entry which is preliminary data.</text>
</comment>
<dbReference type="PROSITE" id="PS50113">
    <property type="entry name" value="PAC"/>
    <property type="match status" value="2"/>
</dbReference>
<evidence type="ECO:0000313" key="6">
    <source>
        <dbReference type="Proteomes" id="UP000537188"/>
    </source>
</evidence>
<dbReference type="InterPro" id="IPR050903">
    <property type="entry name" value="Bact_Chemotaxis_MeTrfase"/>
</dbReference>
<reference evidence="5 6" key="1">
    <citation type="submission" date="2020-04" db="EMBL/GenBank/DDBJ databases">
        <title>Molecular characterization of pseudomonads from Agaricus bisporus reveal novel blotch 2 pathogens in Western Europe.</title>
        <authorList>
            <person name="Taparia T."/>
            <person name="Krijger M."/>
            <person name="Haynes E."/>
            <person name="Elpinstone J.G."/>
            <person name="Noble R."/>
            <person name="Van Der Wolf J."/>
        </authorList>
    </citation>
    <scope>NUCLEOTIDE SEQUENCE [LARGE SCALE GENOMIC DNA]</scope>
    <source>
        <strain evidence="5 6">IPO3781</strain>
    </source>
</reference>
<dbReference type="Gene3D" id="1.10.287.950">
    <property type="entry name" value="Methyl-accepting chemotaxis protein"/>
    <property type="match status" value="1"/>
</dbReference>
<dbReference type="InterPro" id="IPR000700">
    <property type="entry name" value="PAS-assoc_C"/>
</dbReference>
<feature type="domain" description="Methyl-accepting transducer" evidence="2">
    <location>
        <begin position="251"/>
        <end position="439"/>
    </location>
</feature>
<evidence type="ECO:0000313" key="5">
    <source>
        <dbReference type="EMBL" id="NWE76193.1"/>
    </source>
</evidence>
<dbReference type="RefSeq" id="WP_177113730.1">
    <property type="nucleotide sequence ID" value="NZ_JACARF010000013.1"/>
</dbReference>
<dbReference type="PANTHER" id="PTHR24422:SF10">
    <property type="entry name" value="CHEMOTAXIS PROTEIN METHYLTRANSFERASE 2"/>
    <property type="match status" value="1"/>
</dbReference>
<dbReference type="SMART" id="SM00091">
    <property type="entry name" value="PAS"/>
    <property type="match status" value="2"/>
</dbReference>
<dbReference type="InterPro" id="IPR001610">
    <property type="entry name" value="PAC"/>
</dbReference>
<feature type="domain" description="PAC" evidence="4">
    <location>
        <begin position="92"/>
        <end position="144"/>
    </location>
</feature>
<dbReference type="GO" id="GO:0016020">
    <property type="term" value="C:membrane"/>
    <property type="evidence" value="ECO:0007669"/>
    <property type="project" value="InterPro"/>
</dbReference>
<dbReference type="Pfam" id="PF00015">
    <property type="entry name" value="MCPsignal"/>
    <property type="match status" value="1"/>
</dbReference>
<organism evidence="5 6">
    <name type="scientific">Pseudomonas yamanorum</name>
    <dbReference type="NCBI Taxonomy" id="515393"/>
    <lineage>
        <taxon>Bacteria</taxon>
        <taxon>Pseudomonadati</taxon>
        <taxon>Pseudomonadota</taxon>
        <taxon>Gammaproteobacteria</taxon>
        <taxon>Pseudomonadales</taxon>
        <taxon>Pseudomonadaceae</taxon>
        <taxon>Pseudomonas</taxon>
    </lineage>
</organism>
<dbReference type="NCBIfam" id="TIGR00229">
    <property type="entry name" value="sensory_box"/>
    <property type="match status" value="2"/>
</dbReference>
<dbReference type="SMART" id="SM00086">
    <property type="entry name" value="PAC"/>
    <property type="match status" value="2"/>
</dbReference>
<evidence type="ECO:0000256" key="1">
    <source>
        <dbReference type="PROSITE-ProRule" id="PRU00284"/>
    </source>
</evidence>
<dbReference type="CDD" id="cd11386">
    <property type="entry name" value="MCP_signal"/>
    <property type="match status" value="1"/>
</dbReference>
<dbReference type="CDD" id="cd00130">
    <property type="entry name" value="PAS"/>
    <property type="match status" value="2"/>
</dbReference>
<gene>
    <name evidence="5" type="ORF">HX828_11555</name>
</gene>
<dbReference type="Pfam" id="PF08447">
    <property type="entry name" value="PAS_3"/>
    <property type="match status" value="2"/>
</dbReference>
<dbReference type="SUPFAM" id="SSF55785">
    <property type="entry name" value="PYP-like sensor domain (PAS domain)"/>
    <property type="match status" value="1"/>
</dbReference>
<accession>A0A7Y8FC59</accession>
<evidence type="ECO:0000259" key="4">
    <source>
        <dbReference type="PROSITE" id="PS50113"/>
    </source>
</evidence>
<dbReference type="InterPro" id="IPR035965">
    <property type="entry name" value="PAS-like_dom_sf"/>
</dbReference>
<feature type="domain" description="PAC" evidence="4">
    <location>
        <begin position="214"/>
        <end position="266"/>
    </location>
</feature>
<sequence length="439" mass="47931">MLFNAHKKTISTLQATITQQAGLLDAIDRSMAVIEFDLQGTVLRANENFLKAMGYTADQVVGQSHRLFCTPAFARSAEYGQLWTHLRNGQFQSGTFERVTGAGQPIWLEASYNPVRDESGNVVKVVKYAMDVTPKMQAESEANAKLQAIDRAMAVIEFNLDGTIISANQNFLNRMGYTLAQVQGKHHRMFCKPELANSSAYSDFWQRLNQGELFNGQFERIDKNGQVLWLEANYNPVYDASGRLCKVVKYASDVTAMVEKHAADAHSATQAYHISLQTRDIAEKGAEVIQQTATGMREIAANIDGSSALIAKLGERSQQITAIVNTIRGIADQTNLLALNAAIEAARAGEQGRGFAVVADEVRQLAARTSGSTAEISSMIEMIQSETRQAIDSMDGTRDRAAQGVELANQAGTVILQIREGTSEAVQAVSAFANERGNR</sequence>
<keyword evidence="1" id="KW-0807">Transducer</keyword>
<proteinExistence type="predicted"/>
<evidence type="ECO:0000259" key="2">
    <source>
        <dbReference type="PROSITE" id="PS50111"/>
    </source>
</evidence>
<dbReference type="SMART" id="SM00283">
    <property type="entry name" value="MA"/>
    <property type="match status" value="1"/>
</dbReference>
<dbReference type="SUPFAM" id="SSF58104">
    <property type="entry name" value="Methyl-accepting chemotaxis protein (MCP) signaling domain"/>
    <property type="match status" value="1"/>
</dbReference>
<dbReference type="AlphaFoldDB" id="A0A7Y8FC59"/>
<dbReference type="GO" id="GO:0007165">
    <property type="term" value="P:signal transduction"/>
    <property type="evidence" value="ECO:0007669"/>
    <property type="project" value="UniProtKB-KW"/>
</dbReference>
<protein>
    <submittedName>
        <fullName evidence="5">PAS domain-containing methyl-accepting chemotaxis protein</fullName>
    </submittedName>
</protein>
<dbReference type="InterPro" id="IPR013655">
    <property type="entry name" value="PAS_fold_3"/>
</dbReference>
<dbReference type="PROSITE" id="PS50112">
    <property type="entry name" value="PAS"/>
    <property type="match status" value="1"/>
</dbReference>
<dbReference type="EMBL" id="JACARF010000013">
    <property type="protein sequence ID" value="NWE76193.1"/>
    <property type="molecule type" value="Genomic_DNA"/>
</dbReference>
<dbReference type="InterPro" id="IPR000014">
    <property type="entry name" value="PAS"/>
</dbReference>
<evidence type="ECO:0000259" key="3">
    <source>
        <dbReference type="PROSITE" id="PS50112"/>
    </source>
</evidence>
<dbReference type="Gene3D" id="3.30.450.20">
    <property type="entry name" value="PAS domain"/>
    <property type="match status" value="2"/>
</dbReference>
<feature type="domain" description="PAS" evidence="3">
    <location>
        <begin position="33"/>
        <end position="64"/>
    </location>
</feature>